<reference evidence="2 3" key="1">
    <citation type="journal article" date="2019" name="Int. J. Syst. Evol. Microbiol.">
        <title>The Global Catalogue of Microorganisms (GCM) 10K type strain sequencing project: providing services to taxonomists for standard genome sequencing and annotation.</title>
        <authorList>
            <consortium name="The Broad Institute Genomics Platform"/>
            <consortium name="The Broad Institute Genome Sequencing Center for Infectious Disease"/>
            <person name="Wu L."/>
            <person name="Ma J."/>
        </authorList>
    </citation>
    <scope>NUCLEOTIDE SEQUENCE [LARGE SCALE GENOMIC DNA]</scope>
    <source>
        <strain evidence="2 3">CGMCC 1.3239</strain>
    </source>
</reference>
<sequence length="64" mass="6687">ATRGSAARAGRSGRRGVEYVAGRPGSRHRAGYRPERGAGSYERDRTSQQGASGGHLLVLCSGDT</sequence>
<evidence type="ECO:0000256" key="1">
    <source>
        <dbReference type="SAM" id="MobiDB-lite"/>
    </source>
</evidence>
<dbReference type="EMBL" id="JBHSWW010000296">
    <property type="protein sequence ID" value="MFC6754558.1"/>
    <property type="molecule type" value="Genomic_DNA"/>
</dbReference>
<proteinExistence type="predicted"/>
<evidence type="ECO:0000313" key="2">
    <source>
        <dbReference type="EMBL" id="MFC6754558.1"/>
    </source>
</evidence>
<feature type="region of interest" description="Disordered" evidence="1">
    <location>
        <begin position="1"/>
        <end position="64"/>
    </location>
</feature>
<comment type="caution">
    <text evidence="2">The sequence shown here is derived from an EMBL/GenBank/DDBJ whole genome shotgun (WGS) entry which is preliminary data.</text>
</comment>
<keyword evidence="3" id="KW-1185">Reference proteome</keyword>
<name>A0ABD5SGB7_9EURY</name>
<feature type="compositionally biased region" description="Basic and acidic residues" evidence="1">
    <location>
        <begin position="32"/>
        <end position="46"/>
    </location>
</feature>
<protein>
    <submittedName>
        <fullName evidence="2">Uncharacterized protein</fullName>
    </submittedName>
</protein>
<dbReference type="Proteomes" id="UP001596442">
    <property type="component" value="Unassembled WGS sequence"/>
</dbReference>
<evidence type="ECO:0000313" key="3">
    <source>
        <dbReference type="Proteomes" id="UP001596442"/>
    </source>
</evidence>
<gene>
    <name evidence="2" type="ORF">ACFQEU_13985</name>
</gene>
<feature type="compositionally biased region" description="Low complexity" evidence="1">
    <location>
        <begin position="1"/>
        <end position="10"/>
    </location>
</feature>
<dbReference type="RefSeq" id="WP_379783136.1">
    <property type="nucleotide sequence ID" value="NZ_JBHSWW010000296.1"/>
</dbReference>
<organism evidence="2 3">
    <name type="scientific">Halorubrum tibetense</name>
    <dbReference type="NCBI Taxonomy" id="175631"/>
    <lineage>
        <taxon>Archaea</taxon>
        <taxon>Methanobacteriati</taxon>
        <taxon>Methanobacteriota</taxon>
        <taxon>Stenosarchaea group</taxon>
        <taxon>Halobacteria</taxon>
        <taxon>Halobacteriales</taxon>
        <taxon>Haloferacaceae</taxon>
        <taxon>Halorubrum</taxon>
    </lineage>
</organism>
<feature type="non-terminal residue" evidence="2">
    <location>
        <position position="1"/>
    </location>
</feature>
<dbReference type="AlphaFoldDB" id="A0ABD5SGB7"/>
<accession>A0ABD5SGB7</accession>